<gene>
    <name evidence="1" type="ORF">E2C01_085364</name>
</gene>
<proteinExistence type="predicted"/>
<dbReference type="EMBL" id="VSRR010084188">
    <property type="protein sequence ID" value="MPC90382.1"/>
    <property type="molecule type" value="Genomic_DNA"/>
</dbReference>
<comment type="caution">
    <text evidence="1">The sequence shown here is derived from an EMBL/GenBank/DDBJ whole genome shotgun (WGS) entry which is preliminary data.</text>
</comment>
<organism evidence="1 2">
    <name type="scientific">Portunus trituberculatus</name>
    <name type="common">Swimming crab</name>
    <name type="synonym">Neptunus trituberculatus</name>
    <dbReference type="NCBI Taxonomy" id="210409"/>
    <lineage>
        <taxon>Eukaryota</taxon>
        <taxon>Metazoa</taxon>
        <taxon>Ecdysozoa</taxon>
        <taxon>Arthropoda</taxon>
        <taxon>Crustacea</taxon>
        <taxon>Multicrustacea</taxon>
        <taxon>Malacostraca</taxon>
        <taxon>Eumalacostraca</taxon>
        <taxon>Eucarida</taxon>
        <taxon>Decapoda</taxon>
        <taxon>Pleocyemata</taxon>
        <taxon>Brachyura</taxon>
        <taxon>Eubrachyura</taxon>
        <taxon>Portunoidea</taxon>
        <taxon>Portunidae</taxon>
        <taxon>Portuninae</taxon>
        <taxon>Portunus</taxon>
    </lineage>
</organism>
<name>A0A5B7J2H1_PORTR</name>
<protein>
    <submittedName>
        <fullName evidence="1">Uncharacterized protein</fullName>
    </submittedName>
</protein>
<sequence>MTHETHNYLHPLSNNNASNSIFTPQFSLSSNHLSIYAEDRENPFTQQQRVTLICLACIITSQHTNTRIHLQPFSQQVSVFGDEVTN</sequence>
<accession>A0A5B7J2H1</accession>
<evidence type="ECO:0000313" key="1">
    <source>
        <dbReference type="EMBL" id="MPC90382.1"/>
    </source>
</evidence>
<keyword evidence="2" id="KW-1185">Reference proteome</keyword>
<dbReference type="AlphaFoldDB" id="A0A5B7J2H1"/>
<evidence type="ECO:0000313" key="2">
    <source>
        <dbReference type="Proteomes" id="UP000324222"/>
    </source>
</evidence>
<reference evidence="1 2" key="1">
    <citation type="submission" date="2019-05" db="EMBL/GenBank/DDBJ databases">
        <title>Another draft genome of Portunus trituberculatus and its Hox gene families provides insights of decapod evolution.</title>
        <authorList>
            <person name="Jeong J.-H."/>
            <person name="Song I."/>
            <person name="Kim S."/>
            <person name="Choi T."/>
            <person name="Kim D."/>
            <person name="Ryu S."/>
            <person name="Kim W."/>
        </authorList>
    </citation>
    <scope>NUCLEOTIDE SEQUENCE [LARGE SCALE GENOMIC DNA]</scope>
    <source>
        <tissue evidence="1">Muscle</tissue>
    </source>
</reference>
<dbReference type="Proteomes" id="UP000324222">
    <property type="component" value="Unassembled WGS sequence"/>
</dbReference>